<evidence type="ECO:0000256" key="4">
    <source>
        <dbReference type="ARBA" id="ARBA00022825"/>
    </source>
</evidence>
<name>A0A7X2N4F7_9FIRM</name>
<dbReference type="GO" id="GO:0008236">
    <property type="term" value="F:serine-type peptidase activity"/>
    <property type="evidence" value="ECO:0007669"/>
    <property type="project" value="UniProtKB-KW"/>
</dbReference>
<dbReference type="Pfam" id="PF03575">
    <property type="entry name" value="Peptidase_S51"/>
    <property type="match status" value="1"/>
</dbReference>
<comment type="similarity">
    <text evidence="1">Belongs to the peptidase S51 family.</text>
</comment>
<gene>
    <name evidence="5" type="ORF">FYJ50_09235</name>
</gene>
<keyword evidence="3" id="KW-0378">Hydrolase</keyword>
<dbReference type="AlphaFoldDB" id="A0A7X2N4F7"/>
<evidence type="ECO:0000313" key="6">
    <source>
        <dbReference type="Proteomes" id="UP000470082"/>
    </source>
</evidence>
<keyword evidence="2" id="KW-0645">Protease</keyword>
<dbReference type="InterPro" id="IPR029062">
    <property type="entry name" value="Class_I_gatase-like"/>
</dbReference>
<sequence>MAMINILLSDFSFDEKWAYENLKRILKKEDKVCICALTFFDDTKTIEDWNHQFKKGQGYYYRLYQDVFKRYGIHSIEWIEYFNDSYQQMKEKIERSSVLYIPGGAPDLFMKRIRECRIKKVLKNYKGIVIGVSAGAMVQLDCFHITPDDEYSDFQYMNGLGYLQDFDIEVHYTGSNHQKKYIKKVIEEKQIPVFGIKEKGGMIIQNNQIECFGQIEKI</sequence>
<dbReference type="RefSeq" id="WP_154461311.1">
    <property type="nucleotide sequence ID" value="NZ_VUMM01000025.1"/>
</dbReference>
<proteinExistence type="inferred from homology"/>
<evidence type="ECO:0000313" key="5">
    <source>
        <dbReference type="EMBL" id="MSS02265.1"/>
    </source>
</evidence>
<dbReference type="InterPro" id="IPR005320">
    <property type="entry name" value="Peptidase_S51"/>
</dbReference>
<accession>A0A7X2N4F7</accession>
<dbReference type="Proteomes" id="UP000470082">
    <property type="component" value="Unassembled WGS sequence"/>
</dbReference>
<evidence type="ECO:0000256" key="2">
    <source>
        <dbReference type="ARBA" id="ARBA00022670"/>
    </source>
</evidence>
<comment type="caution">
    <text evidence="5">The sequence shown here is derived from an EMBL/GenBank/DDBJ whole genome shotgun (WGS) entry which is preliminary data.</text>
</comment>
<evidence type="ECO:0000256" key="1">
    <source>
        <dbReference type="ARBA" id="ARBA00006534"/>
    </source>
</evidence>
<reference evidence="5 6" key="1">
    <citation type="submission" date="2019-08" db="EMBL/GenBank/DDBJ databases">
        <title>In-depth cultivation of the pig gut microbiome towards novel bacterial diversity and tailored functional studies.</title>
        <authorList>
            <person name="Wylensek D."/>
            <person name="Hitch T.C.A."/>
            <person name="Clavel T."/>
        </authorList>
    </citation>
    <scope>NUCLEOTIDE SEQUENCE [LARGE SCALE GENOMIC DNA]</scope>
    <source>
        <strain evidence="5 6">LKV-178-WT-2G</strain>
    </source>
</reference>
<protein>
    <recommendedName>
        <fullName evidence="7">Peptidase S51</fullName>
    </recommendedName>
</protein>
<keyword evidence="4" id="KW-0720">Serine protease</keyword>
<evidence type="ECO:0000256" key="3">
    <source>
        <dbReference type="ARBA" id="ARBA00022801"/>
    </source>
</evidence>
<dbReference type="GO" id="GO:0006508">
    <property type="term" value="P:proteolysis"/>
    <property type="evidence" value="ECO:0007669"/>
    <property type="project" value="UniProtKB-KW"/>
</dbReference>
<dbReference type="Gene3D" id="3.40.50.880">
    <property type="match status" value="1"/>
</dbReference>
<evidence type="ECO:0008006" key="7">
    <source>
        <dbReference type="Google" id="ProtNLM"/>
    </source>
</evidence>
<dbReference type="SUPFAM" id="SSF52317">
    <property type="entry name" value="Class I glutamine amidotransferase-like"/>
    <property type="match status" value="1"/>
</dbReference>
<organism evidence="5 6">
    <name type="scientific">Floccifex porci</name>
    <dbReference type="NCBI Taxonomy" id="2606629"/>
    <lineage>
        <taxon>Bacteria</taxon>
        <taxon>Bacillati</taxon>
        <taxon>Bacillota</taxon>
        <taxon>Erysipelotrichia</taxon>
        <taxon>Erysipelotrichales</taxon>
        <taxon>Erysipelotrichaceae</taxon>
        <taxon>Floccifex</taxon>
    </lineage>
</organism>
<dbReference type="EMBL" id="VUMM01000025">
    <property type="protein sequence ID" value="MSS02265.1"/>
    <property type="molecule type" value="Genomic_DNA"/>
</dbReference>
<keyword evidence="6" id="KW-1185">Reference proteome</keyword>